<proteinExistence type="predicted"/>
<dbReference type="AlphaFoldDB" id="A0A921NUX2"/>
<dbReference type="OrthoDB" id="9790023at2"/>
<dbReference type="PANTHER" id="PTHR12993:SF29">
    <property type="entry name" value="BLR3841 PROTEIN"/>
    <property type="match status" value="1"/>
</dbReference>
<dbReference type="SUPFAM" id="SSF102588">
    <property type="entry name" value="LmbE-like"/>
    <property type="match status" value="1"/>
</dbReference>
<dbReference type="Pfam" id="PF02585">
    <property type="entry name" value="PIG-L"/>
    <property type="match status" value="1"/>
</dbReference>
<dbReference type="InterPro" id="IPR024078">
    <property type="entry name" value="LmbE-like_dom_sf"/>
</dbReference>
<dbReference type="Proteomes" id="UP000698242">
    <property type="component" value="Unassembled WGS sequence"/>
</dbReference>
<sequence>MSPFLERAATAPQLAVVDLLKGWKSLAVIAPHPDDETLGCGALLHGALEMGIPCRVICMTDGSASHPNSRSHDRDSLAALRQRELRAALACLTPPGAAPIELIAPPWPDCGMPQRGEPAFEAGTAWLSGQVPQNAFVLCSWGKDPHVDHDRSATIAAAAACGRPDIALWHYPVWGRFGPAPAEDTRMHLLVADDAARAAKRRALACHASQMSGLIPDDPGGFVMHRDHQAHFLDHPEIVIAPA</sequence>
<dbReference type="InterPro" id="IPR003737">
    <property type="entry name" value="GlcNAc_PI_deacetylase-related"/>
</dbReference>
<reference evidence="1" key="1">
    <citation type="submission" date="2013-03" db="EMBL/GenBank/DDBJ databases">
        <title>Genome Sequence of the Profundibacterium mesophilum strain KAUST100406-0324T from Red Sea, a novel genus in the family Rhodobacteraceae.</title>
        <authorList>
            <person name="Essack M."/>
            <person name="Alam I."/>
            <person name="Lafi F."/>
            <person name="Alawi W."/>
            <person name="Kamanu F."/>
            <person name="Al-Suwailem A."/>
            <person name="Lee O.O."/>
            <person name="Xu Y."/>
            <person name="Bajic V."/>
            <person name="Qian P.-Y."/>
            <person name="Archer J."/>
        </authorList>
    </citation>
    <scope>NUCLEOTIDE SEQUENCE</scope>
    <source>
        <strain evidence="1">KAUST100406-0324</strain>
    </source>
</reference>
<evidence type="ECO:0000313" key="1">
    <source>
        <dbReference type="EMBL" id="KAF0676053.1"/>
    </source>
</evidence>
<comment type="caution">
    <text evidence="1">The sequence shown here is derived from an EMBL/GenBank/DDBJ whole genome shotgun (WGS) entry which is preliminary data.</text>
</comment>
<gene>
    <name evidence="1" type="ORF">PMES_01617</name>
</gene>
<name>A0A921NUX2_9RHOB</name>
<accession>A0A921NUX2</accession>
<dbReference type="GO" id="GO:0016811">
    <property type="term" value="F:hydrolase activity, acting on carbon-nitrogen (but not peptide) bonds, in linear amides"/>
    <property type="evidence" value="ECO:0007669"/>
    <property type="project" value="TreeGrafter"/>
</dbReference>
<protein>
    <submittedName>
        <fullName evidence="1">GlcNAc-PI de-N-acetylase domain containing protein</fullName>
    </submittedName>
</protein>
<dbReference type="PANTHER" id="PTHR12993">
    <property type="entry name" value="N-ACETYLGLUCOSAMINYL-PHOSPHATIDYLINOSITOL DE-N-ACETYLASE-RELATED"/>
    <property type="match status" value="1"/>
</dbReference>
<dbReference type="RefSeq" id="WP_159965173.1">
    <property type="nucleotide sequence ID" value="NZ_APKE01000019.1"/>
</dbReference>
<evidence type="ECO:0000313" key="2">
    <source>
        <dbReference type="Proteomes" id="UP000698242"/>
    </source>
</evidence>
<dbReference type="EMBL" id="APKE01000019">
    <property type="protein sequence ID" value="KAF0676053.1"/>
    <property type="molecule type" value="Genomic_DNA"/>
</dbReference>
<dbReference type="Gene3D" id="3.40.50.10320">
    <property type="entry name" value="LmbE-like"/>
    <property type="match status" value="1"/>
</dbReference>
<organism evidence="1 2">
    <name type="scientific">Profundibacterium mesophilum KAUST100406-0324</name>
    <dbReference type="NCBI Taxonomy" id="1037889"/>
    <lineage>
        <taxon>Bacteria</taxon>
        <taxon>Pseudomonadati</taxon>
        <taxon>Pseudomonadota</taxon>
        <taxon>Alphaproteobacteria</taxon>
        <taxon>Rhodobacterales</taxon>
        <taxon>Roseobacteraceae</taxon>
        <taxon>Profundibacterium</taxon>
    </lineage>
</organism>
<keyword evidence="2" id="KW-1185">Reference proteome</keyword>